<name>A0ABW3TSA8_9BACL</name>
<sequence>MDLNGLISTIITATSALVAIIGGFLVSRVITLSGERSAIERRLKEINNDLITKQKMLEQIEKDFLEEDIKDFINDYCEEIIIEEKSIQQILDEDDSSDLTLEILEPYIEELFSIRDEIFKLIEKTDENYVLPNNLNELMKDNNIIIEGKKDLHELVYKTIYNLMPDEPSTIFGTNFKLTAVDHRNLLKGTSVFSQQMLRDRINERNTLRNEVQTLIIRKNEQEKILGDYGKPSGLWGGLWVLIYACIVGIAYPSVLLPYPKNTYDDVTTKWFLLFLFFSELIALFIYLGVSMFKLTKNNGSQNL</sequence>
<evidence type="ECO:0000313" key="3">
    <source>
        <dbReference type="Proteomes" id="UP001597231"/>
    </source>
</evidence>
<gene>
    <name evidence="2" type="ORF">ACFQ38_00595</name>
</gene>
<protein>
    <submittedName>
        <fullName evidence="2">Uncharacterized protein</fullName>
    </submittedName>
</protein>
<feature type="transmembrane region" description="Helical" evidence="1">
    <location>
        <begin position="239"/>
        <end position="259"/>
    </location>
</feature>
<feature type="transmembrane region" description="Helical" evidence="1">
    <location>
        <begin position="271"/>
        <end position="290"/>
    </location>
</feature>
<evidence type="ECO:0000313" key="2">
    <source>
        <dbReference type="EMBL" id="MFD1203636.1"/>
    </source>
</evidence>
<reference evidence="3" key="1">
    <citation type="journal article" date="2019" name="Int. J. Syst. Evol. Microbiol.">
        <title>The Global Catalogue of Microorganisms (GCM) 10K type strain sequencing project: providing services to taxonomists for standard genome sequencing and annotation.</title>
        <authorList>
            <consortium name="The Broad Institute Genomics Platform"/>
            <consortium name="The Broad Institute Genome Sequencing Center for Infectious Disease"/>
            <person name="Wu L."/>
            <person name="Ma J."/>
        </authorList>
    </citation>
    <scope>NUCLEOTIDE SEQUENCE [LARGE SCALE GENOMIC DNA]</scope>
    <source>
        <strain evidence="3">CCUG 53915</strain>
    </source>
</reference>
<feature type="transmembrane region" description="Helical" evidence="1">
    <location>
        <begin position="6"/>
        <end position="26"/>
    </location>
</feature>
<proteinExistence type="predicted"/>
<dbReference type="Proteomes" id="UP001597231">
    <property type="component" value="Unassembled WGS sequence"/>
</dbReference>
<dbReference type="EMBL" id="JBHTLT010000001">
    <property type="protein sequence ID" value="MFD1203636.1"/>
    <property type="molecule type" value="Genomic_DNA"/>
</dbReference>
<organism evidence="2 3">
    <name type="scientific">Sporosarcina contaminans</name>
    <dbReference type="NCBI Taxonomy" id="633403"/>
    <lineage>
        <taxon>Bacteria</taxon>
        <taxon>Bacillati</taxon>
        <taxon>Bacillota</taxon>
        <taxon>Bacilli</taxon>
        <taxon>Bacillales</taxon>
        <taxon>Caryophanaceae</taxon>
        <taxon>Sporosarcina</taxon>
    </lineage>
</organism>
<keyword evidence="3" id="KW-1185">Reference proteome</keyword>
<keyword evidence="1" id="KW-0472">Membrane</keyword>
<keyword evidence="1" id="KW-0812">Transmembrane</keyword>
<dbReference type="RefSeq" id="WP_381479509.1">
    <property type="nucleotide sequence ID" value="NZ_JBHTLT010000001.1"/>
</dbReference>
<evidence type="ECO:0000256" key="1">
    <source>
        <dbReference type="SAM" id="Phobius"/>
    </source>
</evidence>
<comment type="caution">
    <text evidence="2">The sequence shown here is derived from an EMBL/GenBank/DDBJ whole genome shotgun (WGS) entry which is preliminary data.</text>
</comment>
<keyword evidence="1" id="KW-1133">Transmembrane helix</keyword>
<accession>A0ABW3TSA8</accession>